<protein>
    <submittedName>
        <fullName evidence="2">Uncharacterized protein</fullName>
    </submittedName>
</protein>
<feature type="chain" id="PRO_5047469998" evidence="1">
    <location>
        <begin position="20"/>
        <end position="125"/>
    </location>
</feature>
<feature type="signal peptide" evidence="1">
    <location>
        <begin position="1"/>
        <end position="19"/>
    </location>
</feature>
<evidence type="ECO:0000313" key="2">
    <source>
        <dbReference type="EMBL" id="WAR17215.1"/>
    </source>
</evidence>
<reference evidence="2" key="1">
    <citation type="submission" date="2022-11" db="EMBL/GenBank/DDBJ databases">
        <title>Centuries of genome instability and evolution in soft-shell clam transmissible cancer (bioRxiv).</title>
        <authorList>
            <person name="Hart S.F.M."/>
            <person name="Yonemitsu M.A."/>
            <person name="Giersch R.M."/>
            <person name="Beal B.F."/>
            <person name="Arriagada G."/>
            <person name="Davis B.W."/>
            <person name="Ostrander E.A."/>
            <person name="Goff S.P."/>
            <person name="Metzger M.J."/>
        </authorList>
    </citation>
    <scope>NUCLEOTIDE SEQUENCE</scope>
    <source>
        <strain evidence="2">MELC-2E11</strain>
        <tissue evidence="2">Siphon/mantle</tissue>
    </source>
</reference>
<sequence>MKLPVLCLLLLSVWGAVKAQDRLIYDISSKPKCTVVNRGPTRKCQWAAGLDMTDLAVERGRIVAYKIRWFSGRWSGWYVPGLNDIDEKFNPSSKPCPMAYKANSMRRRWANFYDHTHEFIICKPN</sequence>
<keyword evidence="3" id="KW-1185">Reference proteome</keyword>
<name>A0ABY7F5S9_MYAAR</name>
<accession>A0ABY7F5S9</accession>
<dbReference type="EMBL" id="CP111021">
    <property type="protein sequence ID" value="WAR17215.1"/>
    <property type="molecule type" value="Genomic_DNA"/>
</dbReference>
<evidence type="ECO:0000313" key="3">
    <source>
        <dbReference type="Proteomes" id="UP001164746"/>
    </source>
</evidence>
<gene>
    <name evidence="2" type="ORF">MAR_031809</name>
</gene>
<proteinExistence type="predicted"/>
<dbReference type="Proteomes" id="UP001164746">
    <property type="component" value="Chromosome 10"/>
</dbReference>
<organism evidence="2 3">
    <name type="scientific">Mya arenaria</name>
    <name type="common">Soft-shell clam</name>
    <dbReference type="NCBI Taxonomy" id="6604"/>
    <lineage>
        <taxon>Eukaryota</taxon>
        <taxon>Metazoa</taxon>
        <taxon>Spiralia</taxon>
        <taxon>Lophotrochozoa</taxon>
        <taxon>Mollusca</taxon>
        <taxon>Bivalvia</taxon>
        <taxon>Autobranchia</taxon>
        <taxon>Heteroconchia</taxon>
        <taxon>Euheterodonta</taxon>
        <taxon>Imparidentia</taxon>
        <taxon>Neoheterodontei</taxon>
        <taxon>Myida</taxon>
        <taxon>Myoidea</taxon>
        <taxon>Myidae</taxon>
        <taxon>Mya</taxon>
    </lineage>
</organism>
<keyword evidence="1" id="KW-0732">Signal</keyword>
<evidence type="ECO:0000256" key="1">
    <source>
        <dbReference type="SAM" id="SignalP"/>
    </source>
</evidence>